<proteinExistence type="predicted"/>
<dbReference type="WBParaSite" id="nRc.2.0.1.t28346-RA">
    <property type="protein sequence ID" value="nRc.2.0.1.t28346-RA"/>
    <property type="gene ID" value="nRc.2.0.1.g28346"/>
</dbReference>
<sequence>MKQSSSQEQMDQTLMPMPQAPLANRFNSHQSCQDSNQCDDHQYHKLDHSHHHDGDTPDSRNQHYCGDAQHHLM</sequence>
<evidence type="ECO:0000313" key="3">
    <source>
        <dbReference type="WBParaSite" id="nRc.2.0.1.t28346-RA"/>
    </source>
</evidence>
<feature type="compositionally biased region" description="Basic and acidic residues" evidence="1">
    <location>
        <begin position="38"/>
        <end position="61"/>
    </location>
</feature>
<name>A0A915JR33_ROMCU</name>
<organism evidence="2 3">
    <name type="scientific">Romanomermis culicivorax</name>
    <name type="common">Nematode worm</name>
    <dbReference type="NCBI Taxonomy" id="13658"/>
    <lineage>
        <taxon>Eukaryota</taxon>
        <taxon>Metazoa</taxon>
        <taxon>Ecdysozoa</taxon>
        <taxon>Nematoda</taxon>
        <taxon>Enoplea</taxon>
        <taxon>Dorylaimia</taxon>
        <taxon>Mermithida</taxon>
        <taxon>Mermithoidea</taxon>
        <taxon>Mermithidae</taxon>
        <taxon>Romanomermis</taxon>
    </lineage>
</organism>
<dbReference type="AlphaFoldDB" id="A0A915JR33"/>
<evidence type="ECO:0000256" key="1">
    <source>
        <dbReference type="SAM" id="MobiDB-lite"/>
    </source>
</evidence>
<evidence type="ECO:0000313" key="2">
    <source>
        <dbReference type="Proteomes" id="UP000887565"/>
    </source>
</evidence>
<feature type="compositionally biased region" description="Polar residues" evidence="1">
    <location>
        <begin position="1"/>
        <end position="12"/>
    </location>
</feature>
<keyword evidence="2" id="KW-1185">Reference proteome</keyword>
<accession>A0A915JR33</accession>
<dbReference type="Proteomes" id="UP000887565">
    <property type="component" value="Unplaced"/>
</dbReference>
<feature type="compositionally biased region" description="Polar residues" evidence="1">
    <location>
        <begin position="25"/>
        <end position="36"/>
    </location>
</feature>
<reference evidence="3" key="1">
    <citation type="submission" date="2022-11" db="UniProtKB">
        <authorList>
            <consortium name="WormBaseParasite"/>
        </authorList>
    </citation>
    <scope>IDENTIFICATION</scope>
</reference>
<protein>
    <submittedName>
        <fullName evidence="3">Uncharacterized protein</fullName>
    </submittedName>
</protein>
<feature type="region of interest" description="Disordered" evidence="1">
    <location>
        <begin position="1"/>
        <end position="73"/>
    </location>
</feature>